<dbReference type="OrthoDB" id="3538665at2"/>
<keyword evidence="3" id="KW-0238">DNA-binding</keyword>
<proteinExistence type="inferred from homology"/>
<dbReference type="GO" id="GO:0004803">
    <property type="term" value="F:transposase activity"/>
    <property type="evidence" value="ECO:0007669"/>
    <property type="project" value="InterPro"/>
</dbReference>
<evidence type="ECO:0000256" key="4">
    <source>
        <dbReference type="ARBA" id="ARBA00023172"/>
    </source>
</evidence>
<evidence type="ECO:0000313" key="8">
    <source>
        <dbReference type="Proteomes" id="UP000257080"/>
    </source>
</evidence>
<feature type="region of interest" description="Disordered" evidence="5">
    <location>
        <begin position="457"/>
        <end position="476"/>
    </location>
</feature>
<feature type="non-terminal residue" evidence="7">
    <location>
        <position position="661"/>
    </location>
</feature>
<dbReference type="NCBIfam" id="NF033527">
    <property type="entry name" value="transpos_Tn3"/>
    <property type="match status" value="1"/>
</dbReference>
<dbReference type="RefSeq" id="WP_116419010.1">
    <property type="nucleotide sequence ID" value="NZ_NBXE01000071.1"/>
</dbReference>
<evidence type="ECO:0000256" key="5">
    <source>
        <dbReference type="SAM" id="MobiDB-lite"/>
    </source>
</evidence>
<feature type="domain" description="Tn3 transposase DDE" evidence="6">
    <location>
        <begin position="359"/>
        <end position="661"/>
    </location>
</feature>
<dbReference type="EMBL" id="NBXE01000071">
    <property type="protein sequence ID" value="RFA24288.1"/>
    <property type="molecule type" value="Genomic_DNA"/>
</dbReference>
<dbReference type="Pfam" id="PF01526">
    <property type="entry name" value="DDE_Tnp_Tn3"/>
    <property type="match status" value="1"/>
</dbReference>
<protein>
    <recommendedName>
        <fullName evidence="6">Tn3 transposase DDE domain-containing protein</fullName>
    </recommendedName>
</protein>
<keyword evidence="2" id="KW-0815">Transposition</keyword>
<accession>A0A3E0W7F6</accession>
<dbReference type="AlphaFoldDB" id="A0A3E0W7F6"/>
<dbReference type="GO" id="GO:0003677">
    <property type="term" value="F:DNA binding"/>
    <property type="evidence" value="ECO:0007669"/>
    <property type="project" value="UniProtKB-KW"/>
</dbReference>
<dbReference type="GO" id="GO:0006313">
    <property type="term" value="P:DNA transposition"/>
    <property type="evidence" value="ECO:0007669"/>
    <property type="project" value="InterPro"/>
</dbReference>
<evidence type="ECO:0000256" key="1">
    <source>
        <dbReference type="ARBA" id="ARBA00009402"/>
    </source>
</evidence>
<comment type="caution">
    <text evidence="7">The sequence shown here is derived from an EMBL/GenBank/DDBJ whole genome shotgun (WGS) entry which is preliminary data.</text>
</comment>
<sequence length="661" mass="73157">MKEHLDRLRAWREIGLPAGLRVAVRQNRLLKLAREGAQMSAGDLAKFEAQRRHATLAALAIESEATVTDEVIELHDRILGRVFNQAKNRYRDAFHDSGREINDKVLLLGQVGELLLAARDKGTDPFAAIDEAIGWERFQRSVTEAKALARGKDFDSLPQIRDSYPMLRRYTPDLLQTLNFRAAPAAADLLKAVDVVRELNRAGSRPVPDTAPRSIIRPRWARVVFAEDGTIDRAFYEMCVLAEVRNALRSGDLWVEGSRQYKDLDGYLIPAPTFASLTASDAVPLPFPADIDDYLNKEIAELEQQLALVDKQGGTGRLPGVSIEGGRLRIEAADTIVPAEAEHLIARAAGMLPRVPITDILVEVNNWTGFADDLVHLKTGEPARDTHMLLTVVLADGINLGLTKMAEACAGVTYAKMLRLQAMHVRDATYSAALATIVNAQHQHPFAAHFGDGTTSSSDGQRFRAGNSAEATGHVNPKYGSAPGRLVYTHVSDQYAPFHSQLVNVGVRDATYVIDGLLHHESDLHIHEHYTDTAGFTDHVFALTHLLGFRFAPRIRDLAETRLYIPRSRSYPNLDPLIGGTINTALIRTHWTDILRLAASIKTGTVSASLMLRKLGAYPRQNGLARALRELGRLQRTRFILEWLQDPALRRRTTAGLNKGE</sequence>
<reference evidence="7 8" key="1">
    <citation type="submission" date="2017-04" db="EMBL/GenBank/DDBJ databases">
        <title>Comparative genome analysis of Subtercola boreus.</title>
        <authorList>
            <person name="Cho Y.-J."/>
            <person name="Cho A."/>
            <person name="Kim O.-S."/>
            <person name="Lee J.-I."/>
        </authorList>
    </citation>
    <scope>NUCLEOTIDE SEQUENCE [LARGE SCALE GENOMIC DNA]</scope>
    <source>
        <strain evidence="7 8">P28004</strain>
    </source>
</reference>
<evidence type="ECO:0000256" key="3">
    <source>
        <dbReference type="ARBA" id="ARBA00023125"/>
    </source>
</evidence>
<evidence type="ECO:0000259" key="6">
    <source>
        <dbReference type="Pfam" id="PF01526"/>
    </source>
</evidence>
<keyword evidence="4" id="KW-0233">DNA recombination</keyword>
<dbReference type="InterPro" id="IPR002513">
    <property type="entry name" value="Tn3_Tnp_DDE_dom"/>
</dbReference>
<gene>
    <name evidence="7" type="ORF">B7R25_17025</name>
</gene>
<evidence type="ECO:0000256" key="2">
    <source>
        <dbReference type="ARBA" id="ARBA00022578"/>
    </source>
</evidence>
<name>A0A3E0W7F6_9MICO</name>
<organism evidence="7 8">
    <name type="scientific">Subtercola boreus</name>
    <dbReference type="NCBI Taxonomy" id="120213"/>
    <lineage>
        <taxon>Bacteria</taxon>
        <taxon>Bacillati</taxon>
        <taxon>Actinomycetota</taxon>
        <taxon>Actinomycetes</taxon>
        <taxon>Micrococcales</taxon>
        <taxon>Microbacteriaceae</taxon>
        <taxon>Subtercola</taxon>
    </lineage>
</organism>
<dbReference type="Proteomes" id="UP000257080">
    <property type="component" value="Unassembled WGS sequence"/>
</dbReference>
<comment type="similarity">
    <text evidence="1">Belongs to the transposase 7 family.</text>
</comment>
<dbReference type="InterPro" id="IPR047653">
    <property type="entry name" value="Tn3-like_transpos"/>
</dbReference>
<evidence type="ECO:0000313" key="7">
    <source>
        <dbReference type="EMBL" id="RFA24288.1"/>
    </source>
</evidence>